<keyword evidence="3" id="KW-0547">Nucleotide-binding</keyword>
<dbReference type="GO" id="GO:0004674">
    <property type="term" value="F:protein serine/threonine kinase activity"/>
    <property type="evidence" value="ECO:0000318"/>
    <property type="project" value="GO_Central"/>
</dbReference>
<dbReference type="GO" id="GO:0005524">
    <property type="term" value="F:ATP binding"/>
    <property type="evidence" value="ECO:0007669"/>
    <property type="project" value="UniProtKB-KW"/>
</dbReference>
<accession>A0A8J1IPN4</accession>
<keyword evidence="4" id="KW-0418">Kinase</keyword>
<dbReference type="KEGG" id="xtr:116406786"/>
<evidence type="ECO:0000256" key="4">
    <source>
        <dbReference type="ARBA" id="ARBA00022777"/>
    </source>
</evidence>
<dbReference type="Gene3D" id="1.10.510.10">
    <property type="entry name" value="Transferase(Phosphotransferase) domain 1"/>
    <property type="match status" value="1"/>
</dbReference>
<dbReference type="OMA" id="CEITIML"/>
<gene>
    <name evidence="8 9" type="primary">LOC116406786</name>
</gene>
<keyword evidence="5" id="KW-0067">ATP-binding</keyword>
<dbReference type="PROSITE" id="PS50011">
    <property type="entry name" value="PROTEIN_KINASE_DOM"/>
    <property type="match status" value="1"/>
</dbReference>
<dbReference type="PROSITE" id="PS00108">
    <property type="entry name" value="PROTEIN_KINASE_ST"/>
    <property type="match status" value="1"/>
</dbReference>
<dbReference type="InterPro" id="IPR008271">
    <property type="entry name" value="Ser/Thr_kinase_AS"/>
</dbReference>
<organism evidence="7 8">
    <name type="scientific">Xenopus tropicalis</name>
    <name type="common">Western clawed frog</name>
    <name type="synonym">Silurana tropicalis</name>
    <dbReference type="NCBI Taxonomy" id="8364"/>
    <lineage>
        <taxon>Eukaryota</taxon>
        <taxon>Metazoa</taxon>
        <taxon>Chordata</taxon>
        <taxon>Craniata</taxon>
        <taxon>Vertebrata</taxon>
        <taxon>Euteleostomi</taxon>
        <taxon>Amphibia</taxon>
        <taxon>Batrachia</taxon>
        <taxon>Anura</taxon>
        <taxon>Pipoidea</taxon>
        <taxon>Pipidae</taxon>
        <taxon>Xenopodinae</taxon>
        <taxon>Xenopus</taxon>
        <taxon>Silurana</taxon>
    </lineage>
</organism>
<dbReference type="RefSeq" id="XP_031747548.1">
    <property type="nucleotide sequence ID" value="XM_031891688.1"/>
</dbReference>
<evidence type="ECO:0000313" key="7">
    <source>
        <dbReference type="Proteomes" id="UP000008143"/>
    </source>
</evidence>
<dbReference type="Pfam" id="PF00069">
    <property type="entry name" value="Pkinase"/>
    <property type="match status" value="1"/>
</dbReference>
<dbReference type="AlphaFoldDB" id="A0A8J1IPN4"/>
<evidence type="ECO:0000313" key="8">
    <source>
        <dbReference type="RefSeq" id="XP_031747548.1"/>
    </source>
</evidence>
<evidence type="ECO:0000256" key="1">
    <source>
        <dbReference type="ARBA" id="ARBA00022527"/>
    </source>
</evidence>
<dbReference type="InterPro" id="IPR000719">
    <property type="entry name" value="Prot_kinase_dom"/>
</dbReference>
<dbReference type="SUPFAM" id="SSF56112">
    <property type="entry name" value="Protein kinase-like (PK-like)"/>
    <property type="match status" value="1"/>
</dbReference>
<evidence type="ECO:0000313" key="9">
    <source>
        <dbReference type="Xenbase" id="XB-GENE-29091987"/>
    </source>
</evidence>
<keyword evidence="7" id="KW-1185">Reference proteome</keyword>
<feature type="domain" description="Protein kinase" evidence="6">
    <location>
        <begin position="1"/>
        <end position="142"/>
    </location>
</feature>
<sequence>MDSEKLILTKMAAILFNYTCIGPGIVRKEDRRFYSAEIICGLQYLYSIGIVHRDLKPDNILLDQEGHIKIADFGLAAYNMFGNKTARGRAGTRGYMAPEVLQMKKYNAAADWWSLGVIIYQMATHTLPFYGGQSAVNDEPTF</sequence>
<dbReference type="SMART" id="SM00220">
    <property type="entry name" value="S_TKc"/>
    <property type="match status" value="1"/>
</dbReference>
<evidence type="ECO:0000256" key="5">
    <source>
        <dbReference type="ARBA" id="ARBA00022840"/>
    </source>
</evidence>
<protein>
    <submittedName>
        <fullName evidence="8">Protein kinase C delta type-like</fullName>
    </submittedName>
</protein>
<evidence type="ECO:0000256" key="3">
    <source>
        <dbReference type="ARBA" id="ARBA00022741"/>
    </source>
</evidence>
<keyword evidence="2" id="KW-0808">Transferase</keyword>
<dbReference type="Proteomes" id="UP000008143">
    <property type="component" value="Chromosome 8"/>
</dbReference>
<dbReference type="Xenbase" id="XB-GENE-29091987">
    <property type="gene designation" value="LOC116406786"/>
</dbReference>
<dbReference type="AGR" id="Xenbase:XB-GENE-29091987"/>
<keyword evidence="1" id="KW-0723">Serine/threonine-protein kinase</keyword>
<evidence type="ECO:0000259" key="6">
    <source>
        <dbReference type="PROSITE" id="PS50011"/>
    </source>
</evidence>
<reference evidence="8" key="1">
    <citation type="submission" date="2025-08" db="UniProtKB">
        <authorList>
            <consortium name="RefSeq"/>
        </authorList>
    </citation>
    <scope>IDENTIFICATION</scope>
    <source>
        <strain evidence="8">Nigerian</strain>
        <tissue evidence="8">Liver and blood</tissue>
    </source>
</reference>
<dbReference type="GO" id="GO:0005634">
    <property type="term" value="C:nucleus"/>
    <property type="evidence" value="ECO:0000318"/>
    <property type="project" value="GO_Central"/>
</dbReference>
<dbReference type="GO" id="GO:0005737">
    <property type="term" value="C:cytoplasm"/>
    <property type="evidence" value="ECO:0000318"/>
    <property type="project" value="GO_Central"/>
</dbReference>
<dbReference type="GeneID" id="116406786"/>
<dbReference type="InterPro" id="IPR011009">
    <property type="entry name" value="Kinase-like_dom_sf"/>
</dbReference>
<name>A0A8J1IPN4_XENTR</name>
<proteinExistence type="predicted"/>
<dbReference type="OrthoDB" id="10252171at2759"/>
<dbReference type="PANTHER" id="PTHR24351">
    <property type="entry name" value="RIBOSOMAL PROTEIN S6 KINASE"/>
    <property type="match status" value="1"/>
</dbReference>
<evidence type="ECO:0000256" key="2">
    <source>
        <dbReference type="ARBA" id="ARBA00022679"/>
    </source>
</evidence>